<dbReference type="InterPro" id="IPR009506">
    <property type="entry name" value="YjiS-like"/>
</dbReference>
<name>A0A837CMS5_9BRAD</name>
<gene>
    <name evidence="2" type="ORF">BJA5080_07077</name>
</gene>
<dbReference type="Proteomes" id="UP000024900">
    <property type="component" value="Unassembled WGS sequence"/>
</dbReference>
<evidence type="ECO:0000313" key="2">
    <source>
        <dbReference type="EMBL" id="KGJ70285.1"/>
    </source>
</evidence>
<reference evidence="2 3" key="1">
    <citation type="journal article" date="2014" name="BMC Genomics">
        <title>Comparative genomics of Bradyrhizobium japonicum CPAC 15 and Bradyrhizobium diazoefficiens CPAC 7: elite model strains for understanding symbiotic performance with soybean.</title>
        <authorList>
            <person name="Siqueira A.F."/>
            <person name="Ormeno-Orrillo E."/>
            <person name="Souza R.C."/>
            <person name="Rodrigues E.P."/>
            <person name="Almeida L.G."/>
            <person name="Barcellos F.G."/>
            <person name="Batista J.S."/>
            <person name="Nakatami A.S."/>
            <person name="Martinez-Romero E."/>
            <person name="Vasconcelos A.T."/>
            <person name="Hungria M."/>
        </authorList>
    </citation>
    <scope>NUCLEOTIDE SEQUENCE [LARGE SCALE GENOMIC DNA]</scope>
    <source>
        <strain evidence="2 3">SEMIA 5080</strain>
    </source>
</reference>
<sequence length="90" mass="10266">MRPSLSCIATSELSQCTTLTYIHFNDDARARAESNYRRLPMLLSLIRMIQAFRDYQRNVAELSQLSDRELADIGLDRSDIPRVAAGQYQG</sequence>
<dbReference type="AlphaFoldDB" id="A0A837CMS5"/>
<proteinExistence type="predicted"/>
<evidence type="ECO:0000313" key="3">
    <source>
        <dbReference type="Proteomes" id="UP000024900"/>
    </source>
</evidence>
<evidence type="ECO:0000259" key="1">
    <source>
        <dbReference type="Pfam" id="PF06568"/>
    </source>
</evidence>
<dbReference type="Pfam" id="PF06568">
    <property type="entry name" value="YjiS-like"/>
    <property type="match status" value="1"/>
</dbReference>
<comment type="caution">
    <text evidence="2">The sequence shown here is derived from an EMBL/GenBank/DDBJ whole genome shotgun (WGS) entry which is preliminary data.</text>
</comment>
<feature type="domain" description="YjiS-like" evidence="1">
    <location>
        <begin position="45"/>
        <end position="80"/>
    </location>
</feature>
<protein>
    <recommendedName>
        <fullName evidence="1">YjiS-like domain-containing protein</fullName>
    </recommendedName>
</protein>
<organism evidence="2 3">
    <name type="scientific">Bradyrhizobium diazoefficiens SEMIA 5080</name>
    <dbReference type="NCBI Taxonomy" id="754504"/>
    <lineage>
        <taxon>Bacteria</taxon>
        <taxon>Pseudomonadati</taxon>
        <taxon>Pseudomonadota</taxon>
        <taxon>Alphaproteobacteria</taxon>
        <taxon>Hyphomicrobiales</taxon>
        <taxon>Nitrobacteraceae</taxon>
        <taxon>Bradyrhizobium</taxon>
    </lineage>
</organism>
<accession>A0A837CMS5</accession>
<dbReference type="EMBL" id="ADOU02000004">
    <property type="protein sequence ID" value="KGJ70285.1"/>
    <property type="molecule type" value="Genomic_DNA"/>
</dbReference>